<sequence length="578" mass="63919">MTINATSEAMNFCRHLSHAAFATPDSLAVAVQRSRKGQLVYDEINLASLDQQSDELAYALNAYGIKRGMKAVLMVTPSIDFFVLTFALFKAGIVPILVDPGMGIRNLKQCFSESAPDAFIGIPKAHIARKLFGWGKDSVRFSLTVGGCEMLSRLTGQMSLLRLLTEYRANSTLNKQQDKPIKSYPIALFDNSELCAILFTSGSTGVPKGVVYSHQMFEGQIQALRDDYGIQPGERDLSTFPLFSLFGPALGMASIVPDMDASKPITANPDFIFAAIEKYQCTNLFANPALIEVLGQAGCKHDQPQILTSLKRVISAGAPATLSSISRFTRLLNTNVEVWNSYGATESLPLTKIGSKALLTMQDITDNGGGICVGQPIKDVEIAIIAISEDVIADWDDDLTLPTQQIGEIVVKGQVVSQRYYRRDVATQQAKIKDPTSTESQPVFRHRMGDLGYLDEQGQLWMCGRKAHSVVTPSQRYFPIPCERIFNTHEQVKRTALVGIQYQGETIPLLCVELEHDAVISTEQLFRELNVVGNKHQQTSTINAFLIHPDFPVDIRHNAKIFREKLAVWAQKQAPYNR</sequence>
<dbReference type="RefSeq" id="WP_112713461.1">
    <property type="nucleotide sequence ID" value="NZ_LS483250.1"/>
</dbReference>
<gene>
    <name evidence="3" type="ORF">MORIYA_1232</name>
</gene>
<proteinExistence type="predicted"/>
<evidence type="ECO:0000259" key="2">
    <source>
        <dbReference type="Pfam" id="PF00501"/>
    </source>
</evidence>
<dbReference type="InterPro" id="IPR054910">
    <property type="entry name" value="OlefBLtnSynShew"/>
</dbReference>
<keyword evidence="3" id="KW-0436">Ligase</keyword>
<keyword evidence="4" id="KW-1185">Reference proteome</keyword>
<dbReference type="PANTHER" id="PTHR43767">
    <property type="entry name" value="LONG-CHAIN-FATTY-ACID--COA LIGASE"/>
    <property type="match status" value="1"/>
</dbReference>
<dbReference type="Gene3D" id="3.40.50.12780">
    <property type="entry name" value="N-terminal domain of ligase-like"/>
    <property type="match status" value="1"/>
</dbReference>
<dbReference type="GO" id="GO:0016874">
    <property type="term" value="F:ligase activity"/>
    <property type="evidence" value="ECO:0007669"/>
    <property type="project" value="UniProtKB-KW"/>
</dbReference>
<dbReference type="EMBL" id="LS483250">
    <property type="protein sequence ID" value="SQD77710.1"/>
    <property type="molecule type" value="Genomic_DNA"/>
</dbReference>
<protein>
    <submittedName>
        <fullName evidence="3">Peptide synthase</fullName>
        <ecNumber evidence="3">6.3.2.-</ecNumber>
    </submittedName>
</protein>
<keyword evidence="1" id="KW-1133">Transmembrane helix</keyword>
<dbReference type="PROSITE" id="PS00455">
    <property type="entry name" value="AMP_BINDING"/>
    <property type="match status" value="1"/>
</dbReference>
<evidence type="ECO:0000313" key="3">
    <source>
        <dbReference type="EMBL" id="SQD77710.1"/>
    </source>
</evidence>
<dbReference type="SUPFAM" id="SSF56801">
    <property type="entry name" value="Acetyl-CoA synthetase-like"/>
    <property type="match status" value="1"/>
</dbReference>
<dbReference type="InterPro" id="IPR000873">
    <property type="entry name" value="AMP-dep_synth/lig_dom"/>
</dbReference>
<evidence type="ECO:0000313" key="4">
    <source>
        <dbReference type="Proteomes" id="UP000250163"/>
    </source>
</evidence>
<dbReference type="PANTHER" id="PTHR43767:SF1">
    <property type="entry name" value="NONRIBOSOMAL PEPTIDE SYNTHASE PES1 (EUROFUNG)-RELATED"/>
    <property type="match status" value="1"/>
</dbReference>
<accession>A0A330LLK4</accession>
<dbReference type="OrthoDB" id="9803968at2"/>
<feature type="transmembrane region" description="Helical" evidence="1">
    <location>
        <begin position="71"/>
        <end position="98"/>
    </location>
</feature>
<dbReference type="InterPro" id="IPR020845">
    <property type="entry name" value="AMP-binding_CS"/>
</dbReference>
<dbReference type="NCBIfam" id="NF045785">
    <property type="entry name" value="OlefBLtnSynShew"/>
    <property type="match status" value="1"/>
</dbReference>
<dbReference type="InterPro" id="IPR042099">
    <property type="entry name" value="ANL_N_sf"/>
</dbReference>
<organism evidence="3 4">
    <name type="scientific">Moritella yayanosii</name>
    <dbReference type="NCBI Taxonomy" id="69539"/>
    <lineage>
        <taxon>Bacteria</taxon>
        <taxon>Pseudomonadati</taxon>
        <taxon>Pseudomonadota</taxon>
        <taxon>Gammaproteobacteria</taxon>
        <taxon>Alteromonadales</taxon>
        <taxon>Moritellaceae</taxon>
        <taxon>Moritella</taxon>
    </lineage>
</organism>
<evidence type="ECO:0000256" key="1">
    <source>
        <dbReference type="SAM" id="Phobius"/>
    </source>
</evidence>
<dbReference type="InterPro" id="IPR050237">
    <property type="entry name" value="ATP-dep_AMP-bd_enzyme"/>
</dbReference>
<keyword evidence="1" id="KW-0472">Membrane</keyword>
<dbReference type="NCBIfam" id="NF006754">
    <property type="entry name" value="PRK09274.1"/>
    <property type="match status" value="1"/>
</dbReference>
<name>A0A330LLK4_9GAMM</name>
<dbReference type="CDD" id="cd05910">
    <property type="entry name" value="FACL_like_1"/>
    <property type="match status" value="1"/>
</dbReference>
<reference evidence="4" key="1">
    <citation type="submission" date="2018-05" db="EMBL/GenBank/DDBJ databases">
        <authorList>
            <person name="Cea G.-C."/>
            <person name="William W."/>
        </authorList>
    </citation>
    <scope>NUCLEOTIDE SEQUENCE [LARGE SCALE GENOMIC DNA]</scope>
    <source>
        <strain evidence="4">DB21MT 5</strain>
    </source>
</reference>
<dbReference type="EC" id="6.3.2.-" evidence="3"/>
<keyword evidence="1" id="KW-0812">Transmembrane</keyword>
<dbReference type="Proteomes" id="UP000250163">
    <property type="component" value="Chromosome MORIYA"/>
</dbReference>
<feature type="domain" description="AMP-dependent synthetase/ligase" evidence="2">
    <location>
        <begin position="31"/>
        <end position="421"/>
    </location>
</feature>
<dbReference type="AlphaFoldDB" id="A0A330LLK4"/>
<dbReference type="Pfam" id="PF00501">
    <property type="entry name" value="AMP-binding"/>
    <property type="match status" value="1"/>
</dbReference>
<dbReference type="KEGG" id="mya:MORIYA_1232"/>